<organism evidence="2 3">
    <name type="scientific">Lysinibacillus zambalensis</name>
    <dbReference type="NCBI Taxonomy" id="3160866"/>
    <lineage>
        <taxon>Bacteria</taxon>
        <taxon>Bacillati</taxon>
        <taxon>Bacillota</taxon>
        <taxon>Bacilli</taxon>
        <taxon>Bacillales</taxon>
        <taxon>Bacillaceae</taxon>
        <taxon>Lysinibacillus</taxon>
    </lineage>
</organism>
<reference evidence="2 3" key="1">
    <citation type="submission" date="2024-06" db="EMBL/GenBank/DDBJ databases">
        <title>Lysinibacillus zambalefons sp. nov., a Novel Firmicute Isolated from the Poon Bato Zambales Hyperalkaline Spring.</title>
        <authorList>
            <person name="Aja J.A."/>
            <person name="Lazaro J.E.H."/>
            <person name="Llorin L.D."/>
            <person name="Lim K.R."/>
            <person name="Teodosio J."/>
            <person name="Dalisay D.S."/>
        </authorList>
    </citation>
    <scope>NUCLEOTIDE SEQUENCE [LARGE SCALE GENOMIC DNA]</scope>
    <source>
        <strain evidence="2 3">M3</strain>
    </source>
</reference>
<evidence type="ECO:0000313" key="2">
    <source>
        <dbReference type="EMBL" id="MEQ6355237.1"/>
    </source>
</evidence>
<evidence type="ECO:0000259" key="1">
    <source>
        <dbReference type="Pfam" id="PF05183"/>
    </source>
</evidence>
<name>A0ABV1MRV2_9BACI</name>
<feature type="domain" description="RDRP core" evidence="1">
    <location>
        <begin position="110"/>
        <end position="682"/>
    </location>
</feature>
<protein>
    <recommendedName>
        <fullName evidence="1">RDRP core domain-containing protein</fullName>
    </recommendedName>
</protein>
<dbReference type="EMBL" id="JBEGDG010000007">
    <property type="protein sequence ID" value="MEQ6355237.1"/>
    <property type="molecule type" value="Genomic_DNA"/>
</dbReference>
<accession>A0ABV1MRV2</accession>
<dbReference type="RefSeq" id="WP_349659866.1">
    <property type="nucleotide sequence ID" value="NZ_JBEGDG010000007.1"/>
</dbReference>
<sequence length="927" mass="108425">MRKQKQYLTLKFNSDRLKKFKYDIQVSLDEAIDNKELIAVFENQLIDCILDIKDAHVEQKEVDKIKSEISKLNKMDSSGANGAKIKQLHEKLNTMIYVPEYITIEMSNKGQYKHLYKKGVKINGIKYKRFNSSASQARVNTVLFIAETVFEELRNRTDNGRNQNVTIAPAKLNAYRGLYGSSRFRVSTPNFCVVKDYESPTSFKVNFVTETDYSEDDVIEQNKEITKMFNRFDGQGLISPSQARKWANELKLDYLPSQFCIRGSFLKGMLTVMDIHKWIEKFNNGDYIIETIYKDDENKPILVDLRDIDVIITESQLKLWDSWSSVEYYRKCCEENNLSWGVSIYAPKYDKTFFYQNYQFLQTLNLDDNDVVNITDKFVKWIKGVTSENVYYTMLFLVGMNTDENKFIQFLNSKSASWIKALIIEPELIKDKYIRNKIYNMLRKKIQNASLGQIIVDGNFQVIVSDPFAMMEAVCGKEVKGLLSEGEHYSNYWNERNINEVVASRSPLTYRSEHVLLNLIKNEDTEEWYKYCYSGIILNAHGNETDRFAGSDFDYDIIATTCDKSVIKGVYRNELPVVYEAPKPSKIIPTEDDLYNADTFSFNSIIGGLTNKSTTGYALLAALPPESEEYKITLNRIKTITKAQSAQIDKTKIGQEVKGIVPKWVSYQPIPKDKEETDKEKYVRELNNRILLDKHPYFFMHLYNNTRKKYKDHVKKYEILAMQRLGITLPELKSIKRLNDEQLAFMDEYHRKSPVIESDCVMNKICKRIESVEFDIKKLLKVNEELTVHESFINKDIEFNQDTYKKVKKTYSKFNSMIRNEMNNSQDNNRTTYDDSIAQDINIIRKQLKVKLHEVCSNNTELMNYVVHMFYVDNKNSNKDVMWSLFGDEIVEKLMSEREYIYVPIQDDKGEIEYLNKKYTVEKVELL</sequence>
<proteinExistence type="predicted"/>
<comment type="caution">
    <text evidence="2">The sequence shown here is derived from an EMBL/GenBank/DDBJ whole genome shotgun (WGS) entry which is preliminary data.</text>
</comment>
<dbReference type="Pfam" id="PF05183">
    <property type="entry name" value="RdRP"/>
    <property type="match status" value="1"/>
</dbReference>
<dbReference type="Proteomes" id="UP001478862">
    <property type="component" value="Unassembled WGS sequence"/>
</dbReference>
<gene>
    <name evidence="2" type="ORF">ABNX05_11465</name>
</gene>
<keyword evidence="3" id="KW-1185">Reference proteome</keyword>
<evidence type="ECO:0000313" key="3">
    <source>
        <dbReference type="Proteomes" id="UP001478862"/>
    </source>
</evidence>
<dbReference type="InterPro" id="IPR057596">
    <property type="entry name" value="RDRP_core"/>
</dbReference>